<organism evidence="3 4">
    <name type="scientific">Lasiodiplodia theobromae</name>
    <dbReference type="NCBI Taxonomy" id="45133"/>
    <lineage>
        <taxon>Eukaryota</taxon>
        <taxon>Fungi</taxon>
        <taxon>Dikarya</taxon>
        <taxon>Ascomycota</taxon>
        <taxon>Pezizomycotina</taxon>
        <taxon>Dothideomycetes</taxon>
        <taxon>Dothideomycetes incertae sedis</taxon>
        <taxon>Botryosphaeriales</taxon>
        <taxon>Botryosphaeriaceae</taxon>
        <taxon>Lasiodiplodia</taxon>
    </lineage>
</organism>
<dbReference type="EMBL" id="VCHE01000013">
    <property type="protein sequence ID" value="KAB2578152.1"/>
    <property type="molecule type" value="Genomic_DNA"/>
</dbReference>
<reference evidence="3 4" key="1">
    <citation type="journal article" date="2019" name="Sci. Rep.">
        <title>A multi-omics analysis of the grapevine pathogen Lasiodiplodia theobromae reveals that temperature affects the expression of virulence- and pathogenicity-related genes.</title>
        <authorList>
            <person name="Felix C."/>
            <person name="Meneses R."/>
            <person name="Goncalves M.F.M."/>
            <person name="Tilleman L."/>
            <person name="Duarte A.S."/>
            <person name="Jorrin-Novo J.V."/>
            <person name="Van de Peer Y."/>
            <person name="Deforce D."/>
            <person name="Van Nieuwerburgh F."/>
            <person name="Esteves A.C."/>
            <person name="Alves A."/>
        </authorList>
    </citation>
    <scope>NUCLEOTIDE SEQUENCE [LARGE SCALE GENOMIC DNA]</scope>
    <source>
        <strain evidence="3 4">LA-SOL3</strain>
    </source>
</reference>
<dbReference type="InterPro" id="IPR019401">
    <property type="entry name" value="Znf_CHCC"/>
</dbReference>
<evidence type="ECO:0000313" key="4">
    <source>
        <dbReference type="Proteomes" id="UP000325902"/>
    </source>
</evidence>
<feature type="compositionally biased region" description="Polar residues" evidence="1">
    <location>
        <begin position="81"/>
        <end position="96"/>
    </location>
</feature>
<feature type="region of interest" description="Disordered" evidence="1">
    <location>
        <begin position="187"/>
        <end position="214"/>
    </location>
</feature>
<dbReference type="AlphaFoldDB" id="A0A5N5DML8"/>
<dbReference type="GO" id="GO:0005739">
    <property type="term" value="C:mitochondrion"/>
    <property type="evidence" value="ECO:0007669"/>
    <property type="project" value="GOC"/>
</dbReference>
<keyword evidence="4" id="KW-1185">Reference proteome</keyword>
<gene>
    <name evidence="3" type="primary">lbsA</name>
    <name evidence="3" type="ORF">DBV05_g3186</name>
</gene>
<feature type="region of interest" description="Disordered" evidence="1">
    <location>
        <begin position="31"/>
        <end position="100"/>
    </location>
</feature>
<dbReference type="PANTHER" id="PTHR13156">
    <property type="entry name" value="NADH-UBIQUINONE OXIDOREDUCTASE 13 KD-A SUBUNIT"/>
    <property type="match status" value="1"/>
</dbReference>
<dbReference type="OrthoDB" id="307899at2759"/>
<feature type="compositionally biased region" description="Low complexity" evidence="1">
    <location>
        <begin position="35"/>
        <end position="52"/>
    </location>
</feature>
<dbReference type="GO" id="GO:0006120">
    <property type="term" value="P:mitochondrial electron transport, NADH to ubiquinone"/>
    <property type="evidence" value="ECO:0007669"/>
    <property type="project" value="TreeGrafter"/>
</dbReference>
<dbReference type="Pfam" id="PF10276">
    <property type="entry name" value="zf-CHCC"/>
    <property type="match status" value="1"/>
</dbReference>
<comment type="caution">
    <text evidence="3">The sequence shown here is derived from an EMBL/GenBank/DDBJ whole genome shotgun (WGS) entry which is preliminary data.</text>
</comment>
<evidence type="ECO:0000256" key="1">
    <source>
        <dbReference type="SAM" id="MobiDB-lite"/>
    </source>
</evidence>
<dbReference type="FunFam" id="2.60.260.40:FF:000003">
    <property type="entry name" value="NADH dehydrogenase [ubiquinone] iron-sulfur protein 6, mitochondrial"/>
    <property type="match status" value="1"/>
</dbReference>
<feature type="compositionally biased region" description="Polar residues" evidence="1">
    <location>
        <begin position="53"/>
        <end position="74"/>
    </location>
</feature>
<dbReference type="Proteomes" id="UP000325902">
    <property type="component" value="Unassembled WGS sequence"/>
</dbReference>
<sequence length="214" mass="23627">MLRPTTFRPLLRAATNAPRVAAVRAYASKQPTPSVDNVPANDPNPKAPAPNVSATNAVPTSSEGSFDQVLQESVEQAEALRTQQAPNRQVTWSRSQNPRERAMVGPRFEQTIMADQPRPYAAIDLIHKQPVRWTKERSVSCDGGGGPLGHPRIFINVDKPKICWCTYCGVPFAHEHHRKAIEASDSISYPLDPTGQPGEVEFSQKVTDKPLEQR</sequence>
<evidence type="ECO:0000313" key="3">
    <source>
        <dbReference type="EMBL" id="KAB2578152.1"/>
    </source>
</evidence>
<name>A0A5N5DML8_9PEZI</name>
<evidence type="ECO:0000259" key="2">
    <source>
        <dbReference type="Pfam" id="PF10276"/>
    </source>
</evidence>
<feature type="domain" description="Zinc finger CHCC-type" evidence="2">
    <location>
        <begin position="137"/>
        <end position="172"/>
    </location>
</feature>
<accession>A0A5N5DML8</accession>
<protein>
    <submittedName>
        <fullName evidence="3">Lactobacillus shifted protein</fullName>
    </submittedName>
</protein>
<dbReference type="Gene3D" id="2.60.260.40">
    <property type="entry name" value="q5lls5 like domains"/>
    <property type="match status" value="1"/>
</dbReference>
<dbReference type="PANTHER" id="PTHR13156:SF0">
    <property type="entry name" value="NADH DEHYDROGENASE [UBIQUINONE] IRON-SULFUR PROTEIN 6, MITOCHONDRIAL"/>
    <property type="match status" value="1"/>
</dbReference>
<proteinExistence type="predicted"/>